<dbReference type="Gene3D" id="3.20.20.140">
    <property type="entry name" value="Metal-dependent hydrolases"/>
    <property type="match status" value="1"/>
</dbReference>
<keyword evidence="7" id="KW-1185">Reference proteome</keyword>
<dbReference type="Gene3D" id="3.50.30.50">
    <property type="entry name" value="Putative cyclase"/>
    <property type="match status" value="1"/>
</dbReference>
<dbReference type="PANTHER" id="PTHR10060">
    <property type="entry name" value="TATD FAMILY DEOXYRIBONUCLEASE"/>
    <property type="match status" value="1"/>
</dbReference>
<dbReference type="Proteomes" id="UP000241587">
    <property type="component" value="Unassembled WGS sequence"/>
</dbReference>
<keyword evidence="3" id="KW-0540">Nuclease</keyword>
<dbReference type="Pfam" id="PF04199">
    <property type="entry name" value="Cyclase"/>
    <property type="match status" value="1"/>
</dbReference>
<dbReference type="PROSITE" id="PS01090">
    <property type="entry name" value="TATD_2"/>
    <property type="match status" value="1"/>
</dbReference>
<evidence type="ECO:0000313" key="7">
    <source>
        <dbReference type="Proteomes" id="UP000241587"/>
    </source>
</evidence>
<sequence>MSSTVDLSAFPTAAPAAPSAEIRYADVAVTATAKEFKGVYRDDKQCHEPDFINTLDRAKDAGVSKVMLTGMSLSDASHNDSITKQRPAQAYYTIGVHPYHASELEQGGKAYLAELEQKVKNALAQDSPHIAAFGELGLDYDKEEHASKDVQKKAFVAQLDLFVKNQWDLPLFLHCRNAFDDFVETMTPYMEKLPRGGLVHSFVGSASQMEKLVSMGFGVSVNGFSFQTTESLEMVSKIPLDALQLETDAPWGELKSTSEVVKQYCANARPLPASKKRDKWDAKCMVKERNESCTMERVALVVAGLKGVAVDEVAEAAWRNSAEGMPKGCAWGVFDQDGKKDMVGTLNFLTPEVVRNAALEVKDGISISLNWPLNAMTKLNVPGRAVPEHTVLYIPESLAGLPFEQGKSWDDEVSFNTQCSSQWDSLCHFQHQDSGLAYNGANPDKKSLSVDSTESNTMPTLDHWHSRGCIAGRGVLIDYAAYAGEKKIEFHPFDGNRITVEDLEACAAYQKVEFQPGDILLVRTGATEVVDRMDPVGLGKMMAMKLSGLDGSEEMARWMWNKRFAAAASDSSAFEAFPPLKPDGSIGGMKDLGTLY</sequence>
<keyword evidence="4" id="KW-0479">Metal-binding</keyword>
<evidence type="ECO:0000256" key="1">
    <source>
        <dbReference type="ARBA" id="ARBA00007865"/>
    </source>
</evidence>
<dbReference type="GO" id="GO:0019441">
    <property type="term" value="P:L-tryptophan catabolic process to kynurenine"/>
    <property type="evidence" value="ECO:0007669"/>
    <property type="project" value="InterPro"/>
</dbReference>
<comment type="similarity">
    <text evidence="1">Belongs to the Cyclase 1 superfamily.</text>
</comment>
<evidence type="ECO:0000256" key="3">
    <source>
        <dbReference type="ARBA" id="ARBA00022722"/>
    </source>
</evidence>
<accession>A0A2T4GMM5</accession>
<dbReference type="CDD" id="cd01310">
    <property type="entry name" value="TatD_DNAse"/>
    <property type="match status" value="1"/>
</dbReference>
<dbReference type="GO" id="GO:0005829">
    <property type="term" value="C:cytosol"/>
    <property type="evidence" value="ECO:0007669"/>
    <property type="project" value="TreeGrafter"/>
</dbReference>
<dbReference type="PANTHER" id="PTHR10060:SF15">
    <property type="entry name" value="DEOXYRIBONUCLEASE TATDN1"/>
    <property type="match status" value="1"/>
</dbReference>
<keyword evidence="5" id="KW-0378">Hydrolase</keyword>
<dbReference type="InterPro" id="IPR050891">
    <property type="entry name" value="TatD-type_Hydrolase"/>
</dbReference>
<dbReference type="OrthoDB" id="5396at2759"/>
<name>A0A2T4GMM5_FUSCU</name>
<evidence type="ECO:0000313" key="6">
    <source>
        <dbReference type="EMBL" id="PTD04765.1"/>
    </source>
</evidence>
<gene>
    <name evidence="6" type="ORF">FCULG_00001146</name>
</gene>
<dbReference type="SUPFAM" id="SSF102198">
    <property type="entry name" value="Putative cyclase"/>
    <property type="match status" value="1"/>
</dbReference>
<proteinExistence type="inferred from homology"/>
<dbReference type="GO" id="GO:0008296">
    <property type="term" value="F:3'-5'-DNA exonuclease activity"/>
    <property type="evidence" value="ECO:0007669"/>
    <property type="project" value="TreeGrafter"/>
</dbReference>
<dbReference type="Pfam" id="PF01026">
    <property type="entry name" value="TatD_DNase"/>
    <property type="match status" value="1"/>
</dbReference>
<dbReference type="EMBL" id="PVEM01000012">
    <property type="protein sequence ID" value="PTD04765.1"/>
    <property type="molecule type" value="Genomic_DNA"/>
</dbReference>
<comment type="caution">
    <text evidence="6">The sequence shown here is derived from an EMBL/GenBank/DDBJ whole genome shotgun (WGS) entry which is preliminary data.</text>
</comment>
<dbReference type="InterPro" id="IPR018228">
    <property type="entry name" value="DNase_TatD-rel_CS"/>
</dbReference>
<protein>
    <submittedName>
        <fullName evidence="6">Deoxyribonuclease Tat-D</fullName>
    </submittedName>
</protein>
<evidence type="ECO:0000256" key="2">
    <source>
        <dbReference type="ARBA" id="ARBA00009275"/>
    </source>
</evidence>
<comment type="similarity">
    <text evidence="2">Belongs to the metallo-dependent hydrolases superfamily. TatD-type hydrolase family.</text>
</comment>
<dbReference type="AlphaFoldDB" id="A0A2T4GMM5"/>
<reference evidence="6 7" key="1">
    <citation type="submission" date="2018-02" db="EMBL/GenBank/DDBJ databases">
        <title>Fusarium culmorum secondary metabolites in fungal-bacterial-plant interactions.</title>
        <authorList>
            <person name="Schmidt R."/>
        </authorList>
    </citation>
    <scope>NUCLEOTIDE SEQUENCE [LARGE SCALE GENOMIC DNA]</scope>
    <source>
        <strain evidence="6 7">PV</strain>
    </source>
</reference>
<dbReference type="InterPro" id="IPR037175">
    <property type="entry name" value="KFase_sf"/>
</dbReference>
<evidence type="ECO:0000256" key="5">
    <source>
        <dbReference type="ARBA" id="ARBA00022801"/>
    </source>
</evidence>
<organism evidence="6 7">
    <name type="scientific">Fusarium culmorum</name>
    <dbReference type="NCBI Taxonomy" id="5516"/>
    <lineage>
        <taxon>Eukaryota</taxon>
        <taxon>Fungi</taxon>
        <taxon>Dikarya</taxon>
        <taxon>Ascomycota</taxon>
        <taxon>Pezizomycotina</taxon>
        <taxon>Sordariomycetes</taxon>
        <taxon>Hypocreomycetidae</taxon>
        <taxon>Hypocreales</taxon>
        <taxon>Nectriaceae</taxon>
        <taxon>Fusarium</taxon>
    </lineage>
</organism>
<dbReference type="InterPro" id="IPR032466">
    <property type="entry name" value="Metal_Hydrolase"/>
</dbReference>
<dbReference type="SUPFAM" id="SSF51556">
    <property type="entry name" value="Metallo-dependent hydrolases"/>
    <property type="match status" value="1"/>
</dbReference>
<dbReference type="GO" id="GO:0004061">
    <property type="term" value="F:arylformamidase activity"/>
    <property type="evidence" value="ECO:0007669"/>
    <property type="project" value="InterPro"/>
</dbReference>
<dbReference type="InterPro" id="IPR001130">
    <property type="entry name" value="TatD-like"/>
</dbReference>
<dbReference type="InterPro" id="IPR007325">
    <property type="entry name" value="KFase/CYL"/>
</dbReference>
<dbReference type="GO" id="GO:0046872">
    <property type="term" value="F:metal ion binding"/>
    <property type="evidence" value="ECO:0007669"/>
    <property type="project" value="UniProtKB-KW"/>
</dbReference>
<evidence type="ECO:0000256" key="4">
    <source>
        <dbReference type="ARBA" id="ARBA00022723"/>
    </source>
</evidence>